<feature type="binding site" evidence="7">
    <location>
        <begin position="93"/>
        <end position="94"/>
    </location>
    <ligand>
        <name>ATP</name>
        <dbReference type="ChEBI" id="CHEBI:30616"/>
    </ligand>
</feature>
<evidence type="ECO:0000313" key="10">
    <source>
        <dbReference type="EMBL" id="KAI7835467.1"/>
    </source>
</evidence>
<evidence type="ECO:0000256" key="6">
    <source>
        <dbReference type="PIRSR" id="PIRSR630616-1"/>
    </source>
</evidence>
<dbReference type="PROSITE" id="PS50011">
    <property type="entry name" value="PROTEIN_KINASE_DOM"/>
    <property type="match status" value="1"/>
</dbReference>
<feature type="cross-link" description="Glycyl lysine isopeptide (Lys-Gly) (interchain with G-Cter in SUMO2)" evidence="8">
    <location>
        <position position="91"/>
    </location>
</feature>
<evidence type="ECO:0000259" key="9">
    <source>
        <dbReference type="PROSITE" id="PS50011"/>
    </source>
</evidence>
<dbReference type="PANTHER" id="PTHR24350">
    <property type="entry name" value="SERINE/THREONINE-PROTEIN KINASE IAL-RELATED"/>
    <property type="match status" value="1"/>
</dbReference>
<dbReference type="Proteomes" id="UP001205105">
    <property type="component" value="Unassembled WGS sequence"/>
</dbReference>
<evidence type="ECO:0000256" key="3">
    <source>
        <dbReference type="ARBA" id="ARBA00022741"/>
    </source>
</evidence>
<gene>
    <name evidence="10" type="ORF">COHA_010642</name>
</gene>
<keyword evidence="11" id="KW-1185">Reference proteome</keyword>
<evidence type="ECO:0000256" key="5">
    <source>
        <dbReference type="ARBA" id="ARBA00022840"/>
    </source>
</evidence>
<dbReference type="Gene3D" id="1.10.510.10">
    <property type="entry name" value="Transferase(Phosphotransferase) domain 1"/>
    <property type="match status" value="1"/>
</dbReference>
<dbReference type="EMBL" id="JADXDR010000262">
    <property type="protein sequence ID" value="KAI7835467.1"/>
    <property type="molecule type" value="Genomic_DNA"/>
</dbReference>
<evidence type="ECO:0000256" key="4">
    <source>
        <dbReference type="ARBA" id="ARBA00022777"/>
    </source>
</evidence>
<evidence type="ECO:0000256" key="8">
    <source>
        <dbReference type="PIRSR" id="PIRSR630616-3"/>
    </source>
</evidence>
<dbReference type="SMART" id="SM00220">
    <property type="entry name" value="S_TKc"/>
    <property type="match status" value="1"/>
</dbReference>
<evidence type="ECO:0000256" key="7">
    <source>
        <dbReference type="PIRSR" id="PIRSR630616-2"/>
    </source>
</evidence>
<organism evidence="10 11">
    <name type="scientific">Chlorella ohadii</name>
    <dbReference type="NCBI Taxonomy" id="2649997"/>
    <lineage>
        <taxon>Eukaryota</taxon>
        <taxon>Viridiplantae</taxon>
        <taxon>Chlorophyta</taxon>
        <taxon>core chlorophytes</taxon>
        <taxon>Trebouxiophyceae</taxon>
        <taxon>Chlorellales</taxon>
        <taxon>Chlorellaceae</taxon>
        <taxon>Chlorella clade</taxon>
        <taxon>Chlorella</taxon>
    </lineage>
</organism>
<dbReference type="SUPFAM" id="SSF56112">
    <property type="entry name" value="Protein kinase-like (PK-like)"/>
    <property type="match status" value="1"/>
</dbReference>
<keyword evidence="1" id="KW-0723">Serine/threonine-protein kinase</keyword>
<dbReference type="GO" id="GO:0004674">
    <property type="term" value="F:protein serine/threonine kinase activity"/>
    <property type="evidence" value="ECO:0007669"/>
    <property type="project" value="UniProtKB-KW"/>
</dbReference>
<evidence type="ECO:0000256" key="1">
    <source>
        <dbReference type="ARBA" id="ARBA00022527"/>
    </source>
</evidence>
<name>A0AAD5DDE8_9CHLO</name>
<keyword evidence="5 7" id="KW-0067">ATP-binding</keyword>
<proteinExistence type="predicted"/>
<protein>
    <recommendedName>
        <fullName evidence="9">Protein kinase domain-containing protein</fullName>
    </recommendedName>
</protein>
<feature type="domain" description="Protein kinase" evidence="9">
    <location>
        <begin position="1"/>
        <end position="143"/>
    </location>
</feature>
<evidence type="ECO:0000256" key="2">
    <source>
        <dbReference type="ARBA" id="ARBA00022679"/>
    </source>
</evidence>
<reference evidence="10" key="1">
    <citation type="submission" date="2020-11" db="EMBL/GenBank/DDBJ databases">
        <title>Chlorella ohadii genome sequencing and assembly.</title>
        <authorList>
            <person name="Murik O."/>
            <person name="Treves H."/>
            <person name="Kedem I."/>
            <person name="Shotland Y."/>
            <person name="Kaplan A."/>
        </authorList>
    </citation>
    <scope>NUCLEOTIDE SEQUENCE</scope>
    <source>
        <strain evidence="10">1</strain>
    </source>
</reference>
<accession>A0AAD5DDE8</accession>
<sequence>MLYPYMLYVGREILHQASLCHPFIIQLFEAFLTPQHLAIVMEYADVGSLLAYQQAQPGRRLSEGTTRWLFQQLVIGLDYAHQRGVSNRDLKLENLMLCRNGGPEAQAADRPLLKIGDFGYSKHVGAAVAAQSVVEQIGHGRTC</sequence>
<feature type="active site" description="Proton acceptor" evidence="6">
    <location>
        <position position="89"/>
    </location>
</feature>
<comment type="caution">
    <text evidence="10">The sequence shown here is derived from an EMBL/GenBank/DDBJ whole genome shotgun (WGS) entry which is preliminary data.</text>
</comment>
<keyword evidence="4" id="KW-0418">Kinase</keyword>
<keyword evidence="3 7" id="KW-0547">Nucleotide-binding</keyword>
<dbReference type="Pfam" id="PF00069">
    <property type="entry name" value="Pkinase"/>
    <property type="match status" value="1"/>
</dbReference>
<dbReference type="GO" id="GO:0005524">
    <property type="term" value="F:ATP binding"/>
    <property type="evidence" value="ECO:0007669"/>
    <property type="project" value="UniProtKB-KW"/>
</dbReference>
<feature type="binding site" evidence="7">
    <location>
        <begin position="42"/>
        <end position="44"/>
    </location>
    <ligand>
        <name>ATP</name>
        <dbReference type="ChEBI" id="CHEBI:30616"/>
    </ligand>
</feature>
<evidence type="ECO:0000313" key="11">
    <source>
        <dbReference type="Proteomes" id="UP001205105"/>
    </source>
</evidence>
<dbReference type="InterPro" id="IPR011009">
    <property type="entry name" value="Kinase-like_dom_sf"/>
</dbReference>
<feature type="binding site" evidence="7">
    <location>
        <position position="117"/>
    </location>
    <ligand>
        <name>ATP</name>
        <dbReference type="ChEBI" id="CHEBI:30616"/>
    </ligand>
</feature>
<dbReference type="AlphaFoldDB" id="A0AAD5DDE8"/>
<keyword evidence="2" id="KW-0808">Transferase</keyword>
<dbReference type="InterPro" id="IPR030616">
    <property type="entry name" value="Aur-like"/>
</dbReference>
<dbReference type="InterPro" id="IPR000719">
    <property type="entry name" value="Prot_kinase_dom"/>
</dbReference>